<dbReference type="PANTHER" id="PTHR43685">
    <property type="entry name" value="GLYCOSYLTRANSFERASE"/>
    <property type="match status" value="1"/>
</dbReference>
<reference evidence="2" key="1">
    <citation type="journal article" date="2015" name="Nature">
        <title>Complex archaea that bridge the gap between prokaryotes and eukaryotes.</title>
        <authorList>
            <person name="Spang A."/>
            <person name="Saw J.H."/>
            <person name="Jorgensen S.L."/>
            <person name="Zaremba-Niedzwiedzka K."/>
            <person name="Martijn J."/>
            <person name="Lind A.E."/>
            <person name="van Eijk R."/>
            <person name="Schleper C."/>
            <person name="Guy L."/>
            <person name="Ettema T.J."/>
        </authorList>
    </citation>
    <scope>NUCLEOTIDE SEQUENCE</scope>
</reference>
<dbReference type="SUPFAM" id="SSF53448">
    <property type="entry name" value="Nucleotide-diphospho-sugar transferases"/>
    <property type="match status" value="1"/>
</dbReference>
<name>A0A0F9EAT1_9ZZZZ</name>
<accession>A0A0F9EAT1</accession>
<evidence type="ECO:0000259" key="1">
    <source>
        <dbReference type="Pfam" id="PF00535"/>
    </source>
</evidence>
<dbReference type="Pfam" id="PF00535">
    <property type="entry name" value="Glycos_transf_2"/>
    <property type="match status" value="1"/>
</dbReference>
<gene>
    <name evidence="2" type="ORF">LCGC14_2097580</name>
</gene>
<dbReference type="Gene3D" id="3.90.550.10">
    <property type="entry name" value="Spore Coat Polysaccharide Biosynthesis Protein SpsA, Chain A"/>
    <property type="match status" value="1"/>
</dbReference>
<dbReference type="InterPro" id="IPR001173">
    <property type="entry name" value="Glyco_trans_2-like"/>
</dbReference>
<dbReference type="InterPro" id="IPR029044">
    <property type="entry name" value="Nucleotide-diphossugar_trans"/>
</dbReference>
<dbReference type="AlphaFoldDB" id="A0A0F9EAT1"/>
<dbReference type="PANTHER" id="PTHR43685:SF2">
    <property type="entry name" value="GLYCOSYLTRANSFERASE 2-LIKE DOMAIN-CONTAINING PROTEIN"/>
    <property type="match status" value="1"/>
</dbReference>
<sequence>MIIIVNNYSVSVIIPTYNRENTILRAIKSVLDQTYQNLEIIIVDDFSTDKTVNIIRSLMDEDKRIKLLLNDKNRGPNYSRNRGIKHSNGEFIALLDSDDEWLKSKLKKQLELFSHNSDGKLGVVYCGAIFFDRKNKRSYQMPQKKGKILNHLLSQNYILAGGSNCLIKKKVFDQCGLFDESSKMLNKQDYELWLRVAQKYKFDFVNDYLVKIYFSKGITYDGNIRDPIKGVVSSLHSLCVKIALMPL</sequence>
<dbReference type="CDD" id="cd00761">
    <property type="entry name" value="Glyco_tranf_GTA_type"/>
    <property type="match status" value="1"/>
</dbReference>
<dbReference type="InterPro" id="IPR050834">
    <property type="entry name" value="Glycosyltransf_2"/>
</dbReference>
<dbReference type="EMBL" id="LAZR01025669">
    <property type="protein sequence ID" value="KKL71173.1"/>
    <property type="molecule type" value="Genomic_DNA"/>
</dbReference>
<organism evidence="2">
    <name type="scientific">marine sediment metagenome</name>
    <dbReference type="NCBI Taxonomy" id="412755"/>
    <lineage>
        <taxon>unclassified sequences</taxon>
        <taxon>metagenomes</taxon>
        <taxon>ecological metagenomes</taxon>
    </lineage>
</organism>
<evidence type="ECO:0000313" key="2">
    <source>
        <dbReference type="EMBL" id="KKL71173.1"/>
    </source>
</evidence>
<protein>
    <recommendedName>
        <fullName evidence="1">Glycosyltransferase 2-like domain-containing protein</fullName>
    </recommendedName>
</protein>
<comment type="caution">
    <text evidence="2">The sequence shown here is derived from an EMBL/GenBank/DDBJ whole genome shotgun (WGS) entry which is preliminary data.</text>
</comment>
<feature type="domain" description="Glycosyltransferase 2-like" evidence="1">
    <location>
        <begin position="11"/>
        <end position="174"/>
    </location>
</feature>
<proteinExistence type="predicted"/>